<dbReference type="EMBL" id="LOMO01000050">
    <property type="protein sequence ID" value="KXY42847.1"/>
    <property type="molecule type" value="Genomic_DNA"/>
</dbReference>
<dbReference type="AlphaFoldDB" id="A0A9X0MHE5"/>
<dbReference type="NCBIfam" id="TIGR03930">
    <property type="entry name" value="WXG100_ESAT6"/>
    <property type="match status" value="1"/>
</dbReference>
<dbReference type="SUPFAM" id="SSF140453">
    <property type="entry name" value="EsxAB dimer-like"/>
    <property type="match status" value="1"/>
</dbReference>
<sequence>MAGQIRMSPEELKSKAAQYGQGANQIEDILSQLQNLQNELRGEWEGRAFEGFDQQFNQLKPKVQNFAQLLQEINMQLNKTAEAVA</sequence>
<evidence type="ECO:0000313" key="2">
    <source>
        <dbReference type="Proteomes" id="UP000075476"/>
    </source>
</evidence>
<dbReference type="Proteomes" id="UP000075476">
    <property type="component" value="Unassembled WGS sequence"/>
</dbReference>
<dbReference type="InterPro" id="IPR010310">
    <property type="entry name" value="T7SS_ESAT-6-like"/>
</dbReference>
<dbReference type="Pfam" id="PF06013">
    <property type="entry name" value="WXG100"/>
    <property type="match status" value="1"/>
</dbReference>
<protein>
    <submittedName>
        <fullName evidence="1">Type VII secretion protein EsxA</fullName>
    </submittedName>
</protein>
<proteinExistence type="predicted"/>
<dbReference type="Gene3D" id="1.10.287.1060">
    <property type="entry name" value="ESAT-6-like"/>
    <property type="match status" value="1"/>
</dbReference>
<accession>A0A9X0MHE5</accession>
<reference evidence="1 2" key="1">
    <citation type="submission" date="2015-12" db="EMBL/GenBank/DDBJ databases">
        <title>Bacillus cereus Group isolate.</title>
        <authorList>
            <person name="Kovac J."/>
        </authorList>
    </citation>
    <scope>NUCLEOTIDE SEQUENCE [LARGE SCALE GENOMIC DNA]</scope>
    <source>
        <strain evidence="1 2">FSL K6-0073</strain>
    </source>
</reference>
<organism evidence="1 2">
    <name type="scientific">Bacillus cereus</name>
    <dbReference type="NCBI Taxonomy" id="1396"/>
    <lineage>
        <taxon>Bacteria</taxon>
        <taxon>Bacillati</taxon>
        <taxon>Bacillota</taxon>
        <taxon>Bacilli</taxon>
        <taxon>Bacillales</taxon>
        <taxon>Bacillaceae</taxon>
        <taxon>Bacillus</taxon>
        <taxon>Bacillus cereus group</taxon>
    </lineage>
</organism>
<dbReference type="InterPro" id="IPR036689">
    <property type="entry name" value="ESAT-6-like_sf"/>
</dbReference>
<comment type="caution">
    <text evidence="1">The sequence shown here is derived from an EMBL/GenBank/DDBJ whole genome shotgun (WGS) entry which is preliminary data.</text>
</comment>
<evidence type="ECO:0000313" key="1">
    <source>
        <dbReference type="EMBL" id="KXY42847.1"/>
    </source>
</evidence>
<feature type="non-terminal residue" evidence="1">
    <location>
        <position position="85"/>
    </location>
</feature>
<dbReference type="RefSeq" id="WP_000918586.1">
    <property type="nucleotide sequence ID" value="NZ_LOMO01000050.1"/>
</dbReference>
<gene>
    <name evidence="1" type="ORF">AT268_13835</name>
</gene>
<name>A0A9X0MHE5_BACCE</name>